<dbReference type="Proteomes" id="UP000295832">
    <property type="component" value="Unassembled WGS sequence"/>
</dbReference>
<proteinExistence type="predicted"/>
<evidence type="ECO:0000313" key="2">
    <source>
        <dbReference type="EMBL" id="TDX48210.1"/>
    </source>
</evidence>
<keyword evidence="3" id="KW-1185">Reference proteome</keyword>
<protein>
    <submittedName>
        <fullName evidence="2">Uncharacterized protein</fullName>
    </submittedName>
</protein>
<accession>A0A4R8GQW8</accession>
<gene>
    <name evidence="2" type="ORF">C7959_1325</name>
</gene>
<keyword evidence="1" id="KW-0812">Transmembrane</keyword>
<feature type="transmembrane region" description="Helical" evidence="1">
    <location>
        <begin position="121"/>
        <end position="139"/>
    </location>
</feature>
<keyword evidence="1" id="KW-1133">Transmembrane helix</keyword>
<reference evidence="2 3" key="1">
    <citation type="submission" date="2019-03" db="EMBL/GenBank/DDBJ databases">
        <title>Subsurface microbial communities from deep shales in Ohio and West Virginia, USA.</title>
        <authorList>
            <person name="Wrighton K."/>
        </authorList>
    </citation>
    <scope>NUCLEOTIDE SEQUENCE [LARGE SCALE GENOMIC DNA]</scope>
    <source>
        <strain evidence="2 3">MSL 6dP</strain>
    </source>
</reference>
<organism evidence="2 3">
    <name type="scientific">Orenia marismortui</name>
    <dbReference type="NCBI Taxonomy" id="46469"/>
    <lineage>
        <taxon>Bacteria</taxon>
        <taxon>Bacillati</taxon>
        <taxon>Bacillota</taxon>
        <taxon>Clostridia</taxon>
        <taxon>Halanaerobiales</taxon>
        <taxon>Halobacteroidaceae</taxon>
        <taxon>Orenia</taxon>
    </lineage>
</organism>
<dbReference type="EMBL" id="SOEG01000032">
    <property type="protein sequence ID" value="TDX48210.1"/>
    <property type="molecule type" value="Genomic_DNA"/>
</dbReference>
<feature type="transmembrane region" description="Helical" evidence="1">
    <location>
        <begin position="68"/>
        <end position="83"/>
    </location>
</feature>
<keyword evidence="1" id="KW-0472">Membrane</keyword>
<name>A0A4R8GQW8_9FIRM</name>
<evidence type="ECO:0000313" key="3">
    <source>
        <dbReference type="Proteomes" id="UP000295832"/>
    </source>
</evidence>
<dbReference type="AlphaFoldDB" id="A0A4R8GQW8"/>
<feature type="transmembrane region" description="Helical" evidence="1">
    <location>
        <begin position="90"/>
        <end position="109"/>
    </location>
</feature>
<sequence>MFFNIIIGFILPWIWGVRLYKKAPKIILFIAPISSVIAHIINELAVHYRFWKVKPFGYGDFSRLPFDIGLYAVLGSLVIYLIHNQRINEYLVILFFTFLTTIGELMMVLIKRVDYFKGWNIYLTFLSYLIAYILVYIYYQKIKNQKL</sequence>
<evidence type="ECO:0000256" key="1">
    <source>
        <dbReference type="SAM" id="Phobius"/>
    </source>
</evidence>
<feature type="transmembrane region" description="Helical" evidence="1">
    <location>
        <begin position="26"/>
        <end position="48"/>
    </location>
</feature>
<dbReference type="RefSeq" id="WP_134118333.1">
    <property type="nucleotide sequence ID" value="NZ_SOEG01000032.1"/>
</dbReference>
<comment type="caution">
    <text evidence="2">The sequence shown here is derived from an EMBL/GenBank/DDBJ whole genome shotgun (WGS) entry which is preliminary data.</text>
</comment>